<proteinExistence type="inferred from homology"/>
<accession>M5E0M9</accession>
<dbReference type="FunFam" id="3.40.50.720:FF:000033">
    <property type="entry name" value="Adenylyltransferase and sulfurtransferase MOCS3"/>
    <property type="match status" value="1"/>
</dbReference>
<dbReference type="EMBL" id="HF680312">
    <property type="protein sequence ID" value="CCU71274.1"/>
    <property type="molecule type" value="Genomic_DNA"/>
</dbReference>
<comment type="function">
    <text evidence="7">Catalyzes the adenylation by ATP of the carboxyl group of the C-terminal glycine of sulfur carrier protein MoaD.</text>
</comment>
<keyword evidence="5" id="KW-0067">ATP-binding</keyword>
<dbReference type="GO" id="GO:0005524">
    <property type="term" value="F:ATP binding"/>
    <property type="evidence" value="ECO:0007669"/>
    <property type="project" value="UniProtKB-KW"/>
</dbReference>
<evidence type="ECO:0000256" key="3">
    <source>
        <dbReference type="ARBA" id="ARBA00022679"/>
    </source>
</evidence>
<dbReference type="GO" id="GO:0005829">
    <property type="term" value="C:cytosol"/>
    <property type="evidence" value="ECO:0007669"/>
    <property type="project" value="TreeGrafter"/>
</dbReference>
<dbReference type="PANTHER" id="PTHR10953:SF102">
    <property type="entry name" value="ADENYLYLTRANSFERASE AND SULFURTRANSFERASE MOCS3"/>
    <property type="match status" value="1"/>
</dbReference>
<dbReference type="GO" id="GO:0008146">
    <property type="term" value="F:sulfotransferase activity"/>
    <property type="evidence" value="ECO:0007669"/>
    <property type="project" value="TreeGrafter"/>
</dbReference>
<dbReference type="EC" id="2.7.7.80" evidence="9"/>
<evidence type="ECO:0000259" key="14">
    <source>
        <dbReference type="Pfam" id="PF00899"/>
    </source>
</evidence>
<dbReference type="PATRIC" id="fig|1298593.3.peg.807"/>
<protein>
    <recommendedName>
        <fullName evidence="10">Molybdopterin-synthase adenylyltransferase</fullName>
        <ecNumber evidence="9">2.7.7.80</ecNumber>
    </recommendedName>
    <alternativeName>
        <fullName evidence="13">MoaD protein adenylase</fullName>
    </alternativeName>
    <alternativeName>
        <fullName evidence="11">Molybdopterin-converting factor subunit 1 adenylase</fullName>
    </alternativeName>
    <alternativeName>
        <fullName evidence="12">Sulfur carrier protein MoaD adenylyltransferase</fullName>
    </alternativeName>
</protein>
<dbReference type="InterPro" id="IPR045886">
    <property type="entry name" value="ThiF/MoeB/HesA"/>
</dbReference>
<evidence type="ECO:0000256" key="10">
    <source>
        <dbReference type="ARBA" id="ARBA00073635"/>
    </source>
</evidence>
<evidence type="ECO:0000313" key="16">
    <source>
        <dbReference type="Proteomes" id="UP000011866"/>
    </source>
</evidence>
<dbReference type="InterPro" id="IPR035985">
    <property type="entry name" value="Ubiquitin-activating_enz"/>
</dbReference>
<keyword evidence="4" id="KW-0547">Nucleotide-binding</keyword>
<evidence type="ECO:0000256" key="5">
    <source>
        <dbReference type="ARBA" id="ARBA00022840"/>
    </source>
</evidence>
<dbReference type="GeneID" id="79175789"/>
<dbReference type="GO" id="GO:0061605">
    <property type="term" value="F:molybdopterin-synthase adenylyltransferase activity"/>
    <property type="evidence" value="ECO:0007669"/>
    <property type="project" value="UniProtKB-EC"/>
</dbReference>
<dbReference type="HOGENOM" id="CLU_013325_10_3_6"/>
<organism evidence="15 16">
    <name type="scientific">Thalassolituus oleivorans MIL-1</name>
    <dbReference type="NCBI Taxonomy" id="1298593"/>
    <lineage>
        <taxon>Bacteria</taxon>
        <taxon>Pseudomonadati</taxon>
        <taxon>Pseudomonadota</taxon>
        <taxon>Gammaproteobacteria</taxon>
        <taxon>Oceanospirillales</taxon>
        <taxon>Oceanospirillaceae</taxon>
        <taxon>Thalassolituus</taxon>
    </lineage>
</organism>
<dbReference type="Proteomes" id="UP000011866">
    <property type="component" value="Chromosome"/>
</dbReference>
<keyword evidence="3" id="KW-0808">Transferase</keyword>
<dbReference type="RefSeq" id="WP_015486011.1">
    <property type="nucleotide sequence ID" value="NC_020888.1"/>
</dbReference>
<evidence type="ECO:0000256" key="6">
    <source>
        <dbReference type="ARBA" id="ARBA00052218"/>
    </source>
</evidence>
<dbReference type="NCBIfam" id="NF004281">
    <property type="entry name" value="PRK05690.1"/>
    <property type="match status" value="1"/>
</dbReference>
<dbReference type="AlphaFoldDB" id="M5E0M9"/>
<dbReference type="SUPFAM" id="SSF69572">
    <property type="entry name" value="Activating enzymes of the ubiquitin-like proteins"/>
    <property type="match status" value="1"/>
</dbReference>
<dbReference type="STRING" id="187493.CN03_13930"/>
<dbReference type="GO" id="GO:0008641">
    <property type="term" value="F:ubiquitin-like modifier activating enzyme activity"/>
    <property type="evidence" value="ECO:0007669"/>
    <property type="project" value="InterPro"/>
</dbReference>
<dbReference type="PANTHER" id="PTHR10953">
    <property type="entry name" value="UBIQUITIN-ACTIVATING ENZYME E1"/>
    <property type="match status" value="1"/>
</dbReference>
<evidence type="ECO:0000256" key="2">
    <source>
        <dbReference type="ARBA" id="ARBA00009919"/>
    </source>
</evidence>
<comment type="catalytic activity">
    <reaction evidence="6">
        <text>[molybdopterin-synthase sulfur-carrier protein]-C-terminal Gly-Gly + ATP + H(+) = [molybdopterin-synthase sulfur-carrier protein]-C-terminal Gly-Gly-AMP + diphosphate</text>
        <dbReference type="Rhea" id="RHEA:43616"/>
        <dbReference type="Rhea" id="RHEA-COMP:12159"/>
        <dbReference type="Rhea" id="RHEA-COMP:12202"/>
        <dbReference type="ChEBI" id="CHEBI:15378"/>
        <dbReference type="ChEBI" id="CHEBI:30616"/>
        <dbReference type="ChEBI" id="CHEBI:33019"/>
        <dbReference type="ChEBI" id="CHEBI:90618"/>
        <dbReference type="ChEBI" id="CHEBI:90778"/>
        <dbReference type="EC" id="2.7.7.80"/>
    </reaction>
</comment>
<dbReference type="CDD" id="cd00757">
    <property type="entry name" value="ThiF_MoeB_HesA_family"/>
    <property type="match status" value="1"/>
</dbReference>
<sequence length="248" mass="26572">MNDDQLLRYSRHLLLSDIDVDGQQALLDAHVMIIGLGGLGSPVALYLAAAGVGKLSLVDDDHVEISNLQRQIAHQQAAVGRSKVESAATSCQQLNADVVVEVYPFRATNEWLNHHLSGVSLVVDCSDNAAVRYAINARCVAHAIPWVSGAAIGFSGQVAVFDPRDSLSPCYGCLYPNLNDQQLSCAEAGVLSPLVGVIGSMQALEALRLISPFGSPQAGWLATYDAKAGQWQRWQLSKRSNCPHCNPV</sequence>
<evidence type="ECO:0000256" key="4">
    <source>
        <dbReference type="ARBA" id="ARBA00022741"/>
    </source>
</evidence>
<dbReference type="Pfam" id="PF00899">
    <property type="entry name" value="ThiF"/>
    <property type="match status" value="1"/>
</dbReference>
<evidence type="ECO:0000256" key="11">
    <source>
        <dbReference type="ARBA" id="ARBA00075110"/>
    </source>
</evidence>
<evidence type="ECO:0000256" key="12">
    <source>
        <dbReference type="ARBA" id="ARBA00075328"/>
    </source>
</evidence>
<evidence type="ECO:0000256" key="13">
    <source>
        <dbReference type="ARBA" id="ARBA00078531"/>
    </source>
</evidence>
<comment type="similarity">
    <text evidence="2">Belongs to the HesA/MoeB/ThiF family.</text>
</comment>
<evidence type="ECO:0000256" key="8">
    <source>
        <dbReference type="ARBA" id="ARBA00063809"/>
    </source>
</evidence>
<dbReference type="KEGG" id="tol:TOL_0837"/>
<name>M5E0M9_9GAMM</name>
<evidence type="ECO:0000256" key="7">
    <source>
        <dbReference type="ARBA" id="ARBA00055169"/>
    </source>
</evidence>
<dbReference type="Gene3D" id="3.40.50.720">
    <property type="entry name" value="NAD(P)-binding Rossmann-like Domain"/>
    <property type="match status" value="1"/>
</dbReference>
<gene>
    <name evidence="15" type="ORF">TOL_0837</name>
</gene>
<evidence type="ECO:0000256" key="1">
    <source>
        <dbReference type="ARBA" id="ARBA00005046"/>
    </source>
</evidence>
<keyword evidence="16" id="KW-1185">Reference proteome</keyword>
<comment type="subunit">
    <text evidence="8">Homodimer. Forms a stable heterotetrameric complex of 2 MoeB and 2 MoaD during adenylation of MoaD.</text>
</comment>
<evidence type="ECO:0000313" key="15">
    <source>
        <dbReference type="EMBL" id="CCU71274.1"/>
    </source>
</evidence>
<comment type="pathway">
    <text evidence="1">Cofactor biosynthesis; molybdopterin biosynthesis.</text>
</comment>
<feature type="domain" description="THIF-type NAD/FAD binding fold" evidence="14">
    <location>
        <begin position="9"/>
        <end position="243"/>
    </location>
</feature>
<dbReference type="GO" id="GO:0004792">
    <property type="term" value="F:thiosulfate-cyanide sulfurtransferase activity"/>
    <property type="evidence" value="ECO:0007669"/>
    <property type="project" value="TreeGrafter"/>
</dbReference>
<reference evidence="15 16" key="1">
    <citation type="journal article" date="2013" name="Genome Announc.">
        <title>Genome Sequence of Thalassolituus oleivorans MIL-1 (DSM 14913T).</title>
        <authorList>
            <person name="Golyshin P.N."/>
            <person name="Werner J."/>
            <person name="Chernikova T.N."/>
            <person name="Tran H."/>
            <person name="Ferrer M."/>
            <person name="Yakimov M.M."/>
            <person name="Teeling H."/>
            <person name="Golyshina O.V."/>
        </authorList>
    </citation>
    <scope>NUCLEOTIDE SEQUENCE [LARGE SCALE GENOMIC DNA]</scope>
    <source>
        <strain evidence="15 16">MIL-1</strain>
    </source>
</reference>
<evidence type="ECO:0000256" key="9">
    <source>
        <dbReference type="ARBA" id="ARBA00066884"/>
    </source>
</evidence>
<dbReference type="eggNOG" id="COG0476">
    <property type="taxonomic scope" value="Bacteria"/>
</dbReference>
<dbReference type="InterPro" id="IPR000594">
    <property type="entry name" value="ThiF_NAD_FAD-bd"/>
</dbReference>